<protein>
    <recommendedName>
        <fullName evidence="7">RRM domain-containing protein</fullName>
    </recommendedName>
</protein>
<gene>
    <name evidence="8" type="ORF">AB6A40_002194</name>
</gene>
<feature type="region of interest" description="Disordered" evidence="6">
    <location>
        <begin position="1"/>
        <end position="36"/>
    </location>
</feature>
<evidence type="ECO:0000256" key="5">
    <source>
        <dbReference type="PROSITE-ProRule" id="PRU00176"/>
    </source>
</evidence>
<dbReference type="PROSITE" id="PS50102">
    <property type="entry name" value="RRM"/>
    <property type="match status" value="2"/>
</dbReference>
<keyword evidence="9" id="KW-1185">Reference proteome</keyword>
<accession>A0ABD6E5Z3</accession>
<comment type="subcellular location">
    <subcellularLocation>
        <location evidence="1">Nucleus</location>
        <location evidence="1">Nucleolus</location>
    </subcellularLocation>
</comment>
<dbReference type="CDD" id="cd12395">
    <property type="entry name" value="RRM2_RBM34"/>
    <property type="match status" value="1"/>
</dbReference>
<organism evidence="8 9">
    <name type="scientific">Gnathostoma spinigerum</name>
    <dbReference type="NCBI Taxonomy" id="75299"/>
    <lineage>
        <taxon>Eukaryota</taxon>
        <taxon>Metazoa</taxon>
        <taxon>Ecdysozoa</taxon>
        <taxon>Nematoda</taxon>
        <taxon>Chromadorea</taxon>
        <taxon>Rhabditida</taxon>
        <taxon>Spirurina</taxon>
        <taxon>Gnathostomatomorpha</taxon>
        <taxon>Gnathostomatoidea</taxon>
        <taxon>Gnathostomatidae</taxon>
        <taxon>Gnathostoma</taxon>
    </lineage>
</organism>
<evidence type="ECO:0000256" key="1">
    <source>
        <dbReference type="ARBA" id="ARBA00004604"/>
    </source>
</evidence>
<dbReference type="SUPFAM" id="SSF54928">
    <property type="entry name" value="RNA-binding domain, RBD"/>
    <property type="match status" value="2"/>
</dbReference>
<feature type="domain" description="RRM" evidence="7">
    <location>
        <begin position="283"/>
        <end position="360"/>
    </location>
</feature>
<evidence type="ECO:0000313" key="9">
    <source>
        <dbReference type="Proteomes" id="UP001608902"/>
    </source>
</evidence>
<proteinExistence type="inferred from homology"/>
<dbReference type="AlphaFoldDB" id="A0ABD6E5Z3"/>
<name>A0ABD6E5Z3_9BILA</name>
<evidence type="ECO:0000256" key="3">
    <source>
        <dbReference type="ARBA" id="ARBA00022884"/>
    </source>
</evidence>
<comment type="similarity">
    <text evidence="2">Belongs to the RRM RBM34 family.</text>
</comment>
<dbReference type="SMART" id="SM00360">
    <property type="entry name" value="RRM"/>
    <property type="match status" value="2"/>
</dbReference>
<dbReference type="PANTHER" id="PTHR23236">
    <property type="entry name" value="EUKARYOTIC TRANSLATION INITIATION FACTOR 4B/4H"/>
    <property type="match status" value="1"/>
</dbReference>
<dbReference type="Gene3D" id="3.30.70.330">
    <property type="match status" value="2"/>
</dbReference>
<dbReference type="InterPro" id="IPR012677">
    <property type="entry name" value="Nucleotide-bd_a/b_plait_sf"/>
</dbReference>
<feature type="domain" description="RRM" evidence="7">
    <location>
        <begin position="181"/>
        <end position="275"/>
    </location>
</feature>
<dbReference type="GO" id="GO:0003723">
    <property type="term" value="F:RNA binding"/>
    <property type="evidence" value="ECO:0007669"/>
    <property type="project" value="UniProtKB-UniRule"/>
</dbReference>
<evidence type="ECO:0000256" key="6">
    <source>
        <dbReference type="SAM" id="MobiDB-lite"/>
    </source>
</evidence>
<feature type="compositionally biased region" description="Basic residues" evidence="6">
    <location>
        <begin position="18"/>
        <end position="28"/>
    </location>
</feature>
<reference evidence="8 9" key="1">
    <citation type="submission" date="2024-08" db="EMBL/GenBank/DDBJ databases">
        <title>Gnathostoma spinigerum genome.</title>
        <authorList>
            <person name="Gonzalez-Bertolin B."/>
            <person name="Monzon S."/>
            <person name="Zaballos A."/>
            <person name="Jimenez P."/>
            <person name="Dekumyoy P."/>
            <person name="Varona S."/>
            <person name="Cuesta I."/>
            <person name="Sumanam S."/>
            <person name="Adisakwattana P."/>
            <person name="Gasser R.B."/>
            <person name="Hernandez-Gonzalez A."/>
            <person name="Young N.D."/>
            <person name="Perteguer M.J."/>
        </authorList>
    </citation>
    <scope>NUCLEOTIDE SEQUENCE [LARGE SCALE GENOMIC DNA]</scope>
    <source>
        <strain evidence="8">AL3</strain>
        <tissue evidence="8">Liver</tissue>
    </source>
</reference>
<dbReference type="InterPro" id="IPR034221">
    <property type="entry name" value="RBM34_RRM2"/>
</dbReference>
<evidence type="ECO:0000256" key="2">
    <source>
        <dbReference type="ARBA" id="ARBA00007077"/>
    </source>
</evidence>
<dbReference type="EMBL" id="JBGFUD010000928">
    <property type="protein sequence ID" value="MFH4975485.1"/>
    <property type="molecule type" value="Genomic_DNA"/>
</dbReference>
<dbReference type="GO" id="GO:0005730">
    <property type="term" value="C:nucleolus"/>
    <property type="evidence" value="ECO:0007669"/>
    <property type="project" value="UniProtKB-SubCell"/>
</dbReference>
<evidence type="ECO:0000313" key="8">
    <source>
        <dbReference type="EMBL" id="MFH4975485.1"/>
    </source>
</evidence>
<dbReference type="Proteomes" id="UP001608902">
    <property type="component" value="Unassembled WGS sequence"/>
</dbReference>
<keyword evidence="3 5" id="KW-0694">RNA-binding</keyword>
<dbReference type="PANTHER" id="PTHR23236:SF25">
    <property type="entry name" value="RNA-BINDING PROTEIN 34"/>
    <property type="match status" value="1"/>
</dbReference>
<dbReference type="InterPro" id="IPR035979">
    <property type="entry name" value="RBD_domain_sf"/>
</dbReference>
<evidence type="ECO:0000256" key="4">
    <source>
        <dbReference type="ARBA" id="ARBA00023242"/>
    </source>
</evidence>
<dbReference type="Pfam" id="PF00076">
    <property type="entry name" value="RRM_1"/>
    <property type="match status" value="2"/>
</dbReference>
<comment type="caution">
    <text evidence="8">The sequence shown here is derived from an EMBL/GenBank/DDBJ whole genome shotgun (WGS) entry which is preliminary data.</text>
</comment>
<dbReference type="CDD" id="cd12394">
    <property type="entry name" value="RRM1_RBM34"/>
    <property type="match status" value="1"/>
</dbReference>
<keyword evidence="4" id="KW-0539">Nucleus</keyword>
<dbReference type="InterPro" id="IPR000504">
    <property type="entry name" value="RRM_dom"/>
</dbReference>
<evidence type="ECO:0000259" key="7">
    <source>
        <dbReference type="PROSITE" id="PS50102"/>
    </source>
</evidence>
<sequence length="428" mass="47902">MKNNEESEGSLSALPKNTTRKSIRKRSGKNVGSKRATKLVKCSKVGMIEDGSLLKKESSKHTCKKSCSLMGTSQDDVYVPGRIGAMLALKNKDGTINENQADSERCDKKRPASSLTNSVFMKKTRTSDEVVTLPIRNEKVESQSPSEAFHARKIADKRGLRLLQRGKIGQVKKGGEEAKARTVYVGNVPLSESRKSIKKLFAQFGKIESVRMRSVIGKNEKIPKKVVALKHEFASNQQSLTFYVKFASDKDSVKALSLNGHTIDGHRMRVDSCAGPKKYDYKVTAFVGNIPFSATEDEVAEFFEKCGPVKCVRIIRDRESGRGKGFGFIVFEEASSLPIALKMDGASFQERSIRITKVLKKNKRLVSDKHLISKSYGSKTVEKYFKYGKRRPKINQRFGKNNEASLPKKVIERIKLKKKDSKPKSYMS</sequence>